<evidence type="ECO:0000256" key="4">
    <source>
        <dbReference type="ARBA" id="ARBA00023125"/>
    </source>
</evidence>
<protein>
    <recommendedName>
        <fullName evidence="11">RNA polymerase subunit sigma</fullName>
    </recommendedName>
</protein>
<evidence type="ECO:0008006" key="11">
    <source>
        <dbReference type="Google" id="ProtNLM"/>
    </source>
</evidence>
<accession>A0A150RB98</accession>
<name>A0A150RB98_SORCE</name>
<evidence type="ECO:0000313" key="10">
    <source>
        <dbReference type="Proteomes" id="UP000075635"/>
    </source>
</evidence>
<dbReference type="SUPFAM" id="SSF88946">
    <property type="entry name" value="Sigma2 domain of RNA polymerase sigma factors"/>
    <property type="match status" value="1"/>
</dbReference>
<dbReference type="GO" id="GO:0016987">
    <property type="term" value="F:sigma factor activity"/>
    <property type="evidence" value="ECO:0007669"/>
    <property type="project" value="UniProtKB-KW"/>
</dbReference>
<evidence type="ECO:0000256" key="2">
    <source>
        <dbReference type="ARBA" id="ARBA00023015"/>
    </source>
</evidence>
<evidence type="ECO:0000259" key="8">
    <source>
        <dbReference type="Pfam" id="PF08281"/>
    </source>
</evidence>
<dbReference type="InterPro" id="IPR007627">
    <property type="entry name" value="RNA_pol_sigma70_r2"/>
</dbReference>
<keyword evidence="4" id="KW-0238">DNA-binding</keyword>
<dbReference type="SUPFAM" id="SSF88659">
    <property type="entry name" value="Sigma3 and sigma4 domains of RNA polymerase sigma factors"/>
    <property type="match status" value="1"/>
</dbReference>
<proteinExistence type="inferred from homology"/>
<dbReference type="NCBIfam" id="TIGR02937">
    <property type="entry name" value="sigma70-ECF"/>
    <property type="match status" value="1"/>
</dbReference>
<dbReference type="InterPro" id="IPR013324">
    <property type="entry name" value="RNA_pol_sigma_r3/r4-like"/>
</dbReference>
<dbReference type="GO" id="GO:0003677">
    <property type="term" value="F:DNA binding"/>
    <property type="evidence" value="ECO:0007669"/>
    <property type="project" value="UniProtKB-KW"/>
</dbReference>
<feature type="domain" description="RNA polymerase sigma-70 region 2" evidence="7">
    <location>
        <begin position="59"/>
        <end position="127"/>
    </location>
</feature>
<dbReference type="PANTHER" id="PTHR43133:SF8">
    <property type="entry name" value="RNA POLYMERASE SIGMA FACTOR HI_1459-RELATED"/>
    <property type="match status" value="1"/>
</dbReference>
<evidence type="ECO:0000256" key="6">
    <source>
        <dbReference type="SAM" id="MobiDB-lite"/>
    </source>
</evidence>
<evidence type="ECO:0000313" key="9">
    <source>
        <dbReference type="EMBL" id="KYF77609.1"/>
    </source>
</evidence>
<keyword evidence="2" id="KW-0805">Transcription regulation</keyword>
<dbReference type="Gene3D" id="1.10.1740.10">
    <property type="match status" value="1"/>
</dbReference>
<dbReference type="InterPro" id="IPR036388">
    <property type="entry name" value="WH-like_DNA-bd_sf"/>
</dbReference>
<dbReference type="PANTHER" id="PTHR43133">
    <property type="entry name" value="RNA POLYMERASE ECF-TYPE SIGMA FACTO"/>
    <property type="match status" value="1"/>
</dbReference>
<dbReference type="AlphaFoldDB" id="A0A150RB98"/>
<dbReference type="InterPro" id="IPR013249">
    <property type="entry name" value="RNA_pol_sigma70_r4_t2"/>
</dbReference>
<dbReference type="InterPro" id="IPR039425">
    <property type="entry name" value="RNA_pol_sigma-70-like"/>
</dbReference>
<evidence type="ECO:0000259" key="7">
    <source>
        <dbReference type="Pfam" id="PF04542"/>
    </source>
</evidence>
<reference evidence="9 10" key="1">
    <citation type="submission" date="2014-02" db="EMBL/GenBank/DDBJ databases">
        <title>The small core and large imbalanced accessory genome model reveals a collaborative survival strategy of Sorangium cellulosum strains in nature.</title>
        <authorList>
            <person name="Han K."/>
            <person name="Peng R."/>
            <person name="Blom J."/>
            <person name="Li Y.-Z."/>
        </authorList>
    </citation>
    <scope>NUCLEOTIDE SEQUENCE [LARGE SCALE GENOMIC DNA]</scope>
    <source>
        <strain evidence="9 10">So0011-07</strain>
    </source>
</reference>
<dbReference type="Gene3D" id="1.10.10.10">
    <property type="entry name" value="Winged helix-like DNA-binding domain superfamily/Winged helix DNA-binding domain"/>
    <property type="match status" value="1"/>
</dbReference>
<dbReference type="EMBL" id="JEMB01002875">
    <property type="protein sequence ID" value="KYF77609.1"/>
    <property type="molecule type" value="Genomic_DNA"/>
</dbReference>
<dbReference type="Pfam" id="PF08281">
    <property type="entry name" value="Sigma70_r4_2"/>
    <property type="match status" value="1"/>
</dbReference>
<dbReference type="InterPro" id="IPR014284">
    <property type="entry name" value="RNA_pol_sigma-70_dom"/>
</dbReference>
<evidence type="ECO:0000256" key="3">
    <source>
        <dbReference type="ARBA" id="ARBA00023082"/>
    </source>
</evidence>
<dbReference type="InterPro" id="IPR013325">
    <property type="entry name" value="RNA_pol_sigma_r2"/>
</dbReference>
<evidence type="ECO:0000256" key="1">
    <source>
        <dbReference type="ARBA" id="ARBA00010641"/>
    </source>
</evidence>
<gene>
    <name evidence="9" type="ORF">BE17_26775</name>
</gene>
<feature type="region of interest" description="Disordered" evidence="6">
    <location>
        <begin position="124"/>
        <end position="152"/>
    </location>
</feature>
<comment type="similarity">
    <text evidence="1">Belongs to the sigma-70 factor family. ECF subfamily.</text>
</comment>
<dbReference type="GO" id="GO:0006352">
    <property type="term" value="P:DNA-templated transcription initiation"/>
    <property type="evidence" value="ECO:0007669"/>
    <property type="project" value="InterPro"/>
</dbReference>
<sequence>MTADVTMGGAELIESALAILPVHRCAATAAEPTLARAAARLNGIMQRYAAGEATAFGELYEALAPRLHRFCLRLARNRSDADDLFQDAFLRLHRARASYMPGAPALHWAFAITRSAHLDRVRHRQRRREDLHEADSGPITCRSLPSGDGSPEDDVCTRRMLLVVDREIGRMSEKKRCAYVLLREEGLSVAEAASVLGTSADVVKQRAHRAYEQIRAALRRAGWDEGMP</sequence>
<dbReference type="Proteomes" id="UP000075635">
    <property type="component" value="Unassembled WGS sequence"/>
</dbReference>
<keyword evidence="5" id="KW-0804">Transcription</keyword>
<feature type="domain" description="RNA polymerase sigma factor 70 region 4 type 2" evidence="8">
    <location>
        <begin position="164"/>
        <end position="213"/>
    </location>
</feature>
<comment type="caution">
    <text evidence="9">The sequence shown here is derived from an EMBL/GenBank/DDBJ whole genome shotgun (WGS) entry which is preliminary data.</text>
</comment>
<evidence type="ECO:0000256" key="5">
    <source>
        <dbReference type="ARBA" id="ARBA00023163"/>
    </source>
</evidence>
<dbReference type="Pfam" id="PF04542">
    <property type="entry name" value="Sigma70_r2"/>
    <property type="match status" value="1"/>
</dbReference>
<organism evidence="9 10">
    <name type="scientific">Sorangium cellulosum</name>
    <name type="common">Polyangium cellulosum</name>
    <dbReference type="NCBI Taxonomy" id="56"/>
    <lineage>
        <taxon>Bacteria</taxon>
        <taxon>Pseudomonadati</taxon>
        <taxon>Myxococcota</taxon>
        <taxon>Polyangia</taxon>
        <taxon>Polyangiales</taxon>
        <taxon>Polyangiaceae</taxon>
        <taxon>Sorangium</taxon>
    </lineage>
</organism>
<keyword evidence="3" id="KW-0731">Sigma factor</keyword>